<dbReference type="InterPro" id="IPR003593">
    <property type="entry name" value="AAA+_ATPase"/>
</dbReference>
<evidence type="ECO:0000256" key="3">
    <source>
        <dbReference type="ARBA" id="ARBA00022741"/>
    </source>
</evidence>
<dbReference type="InterPro" id="IPR003439">
    <property type="entry name" value="ABC_transporter-like_ATP-bd"/>
</dbReference>
<dbReference type="SUPFAM" id="SSF52540">
    <property type="entry name" value="P-loop containing nucleoside triphosphate hydrolases"/>
    <property type="match status" value="1"/>
</dbReference>
<evidence type="ECO:0000256" key="5">
    <source>
        <dbReference type="SAM" id="MobiDB-lite"/>
    </source>
</evidence>
<dbReference type="Gene3D" id="3.40.50.300">
    <property type="entry name" value="P-loop containing nucleotide triphosphate hydrolases"/>
    <property type="match status" value="1"/>
</dbReference>
<dbReference type="SMART" id="SM00382">
    <property type="entry name" value="AAA"/>
    <property type="match status" value="1"/>
</dbReference>
<comment type="similarity">
    <text evidence="1">Belongs to the ABC transporter superfamily.</text>
</comment>
<evidence type="ECO:0000259" key="6">
    <source>
        <dbReference type="PROSITE" id="PS50893"/>
    </source>
</evidence>
<feature type="region of interest" description="Disordered" evidence="5">
    <location>
        <begin position="285"/>
        <end position="326"/>
    </location>
</feature>
<dbReference type="GO" id="GO:0005524">
    <property type="term" value="F:ATP binding"/>
    <property type="evidence" value="ECO:0007669"/>
    <property type="project" value="UniProtKB-KW"/>
</dbReference>
<keyword evidence="3" id="KW-0547">Nucleotide-binding</keyword>
<comment type="caution">
    <text evidence="7">The sequence shown here is derived from an EMBL/GenBank/DDBJ whole genome shotgun (WGS) entry which is preliminary data.</text>
</comment>
<evidence type="ECO:0000313" key="8">
    <source>
        <dbReference type="Proteomes" id="UP000076218"/>
    </source>
</evidence>
<keyword evidence="2" id="KW-0813">Transport</keyword>
<evidence type="ECO:0000256" key="1">
    <source>
        <dbReference type="ARBA" id="ARBA00005417"/>
    </source>
</evidence>
<evidence type="ECO:0000256" key="2">
    <source>
        <dbReference type="ARBA" id="ARBA00022448"/>
    </source>
</evidence>
<evidence type="ECO:0000313" key="7">
    <source>
        <dbReference type="EMBL" id="KZC94879.1"/>
    </source>
</evidence>
<organism evidence="7 8">
    <name type="scientific">Clavibacter tessellarius</name>
    <dbReference type="NCBI Taxonomy" id="31965"/>
    <lineage>
        <taxon>Bacteria</taxon>
        <taxon>Bacillati</taxon>
        <taxon>Actinomycetota</taxon>
        <taxon>Actinomycetes</taxon>
        <taxon>Micrococcales</taxon>
        <taxon>Microbacteriaceae</taxon>
        <taxon>Clavibacter</taxon>
    </lineage>
</organism>
<proteinExistence type="inferred from homology"/>
<dbReference type="InterPro" id="IPR027417">
    <property type="entry name" value="P-loop_NTPase"/>
</dbReference>
<sequence length="326" mass="34289">MTHIPRAADPDGPDAARSGSGSVEPVLDARDLRLAYAPRRGADAPPAVDGVTLRIRPGEVLGVVGASGSGKSSLARVLAGLVPPGEEGAAVPRITGGDASVLGQGLRRMGRRARTRTTYAIGYVPQDAGTTLHPQLTASEAIAEPIFSRDRRFDREVAARRVVTLLTALDLPPGTQDRYPHELSSGQRQRVALARALVLGPRLLIADEPTSGVDVMSRVAVLDLLRDLQARGGFSALVVSHDLAVVERLTDRLAVMHRGTLVGYGDIDDVLADPTHPYVQGLAESRAAADRGAPAAAPEPEPTDPPVVIPQIAPPARVPHPRRPLA</sequence>
<dbReference type="Proteomes" id="UP000076218">
    <property type="component" value="Unassembled WGS sequence"/>
</dbReference>
<name>A0A154V0U3_9MICO</name>
<dbReference type="PANTHER" id="PTHR43776:SF7">
    <property type="entry name" value="D,D-DIPEPTIDE TRANSPORT ATP-BINDING PROTEIN DDPF-RELATED"/>
    <property type="match status" value="1"/>
</dbReference>
<dbReference type="GO" id="GO:0016887">
    <property type="term" value="F:ATP hydrolysis activity"/>
    <property type="evidence" value="ECO:0007669"/>
    <property type="project" value="InterPro"/>
</dbReference>
<reference evidence="7 8" key="1">
    <citation type="submission" date="2016-01" db="EMBL/GenBank/DDBJ databases">
        <title>Draft genome sequence of Clavibacter michiganensis subsp. tessellarius DOAB 609.</title>
        <authorList>
            <person name="Tambong J.T."/>
        </authorList>
    </citation>
    <scope>NUCLEOTIDE SEQUENCE [LARGE SCALE GENOMIC DNA]</scope>
    <source>
        <strain evidence="7 8">DOAB 609</strain>
    </source>
</reference>
<dbReference type="RefSeq" id="WP_063071923.1">
    <property type="nucleotide sequence ID" value="NZ_LQXA01000035.1"/>
</dbReference>
<dbReference type="STRING" id="31965.AWH51_11955"/>
<evidence type="ECO:0000256" key="4">
    <source>
        <dbReference type="ARBA" id="ARBA00022840"/>
    </source>
</evidence>
<dbReference type="InterPro" id="IPR050319">
    <property type="entry name" value="ABC_transp_ATP-bind"/>
</dbReference>
<dbReference type="CDD" id="cd03257">
    <property type="entry name" value="ABC_NikE_OppD_transporters"/>
    <property type="match status" value="1"/>
</dbReference>
<gene>
    <name evidence="7" type="ORF">AWH51_11955</name>
</gene>
<dbReference type="PANTHER" id="PTHR43776">
    <property type="entry name" value="TRANSPORT ATP-BINDING PROTEIN"/>
    <property type="match status" value="1"/>
</dbReference>
<feature type="compositionally biased region" description="Low complexity" evidence="5">
    <location>
        <begin position="285"/>
        <end position="296"/>
    </location>
</feature>
<dbReference type="PROSITE" id="PS00211">
    <property type="entry name" value="ABC_TRANSPORTER_1"/>
    <property type="match status" value="1"/>
</dbReference>
<keyword evidence="4 7" id="KW-0067">ATP-binding</keyword>
<feature type="compositionally biased region" description="Pro residues" evidence="5">
    <location>
        <begin position="297"/>
        <end position="318"/>
    </location>
</feature>
<protein>
    <submittedName>
        <fullName evidence="7">Peptide ABC transporter ATP-binding protein</fullName>
    </submittedName>
</protein>
<feature type="domain" description="ABC transporter" evidence="6">
    <location>
        <begin position="32"/>
        <end position="283"/>
    </location>
</feature>
<dbReference type="EMBL" id="LQXA01000035">
    <property type="protein sequence ID" value="KZC94879.1"/>
    <property type="molecule type" value="Genomic_DNA"/>
</dbReference>
<feature type="region of interest" description="Disordered" evidence="5">
    <location>
        <begin position="1"/>
        <end position="24"/>
    </location>
</feature>
<dbReference type="AlphaFoldDB" id="A0A154V0U3"/>
<dbReference type="OrthoDB" id="5113678at2"/>
<accession>A0A154V0U3</accession>
<dbReference type="GO" id="GO:0055085">
    <property type="term" value="P:transmembrane transport"/>
    <property type="evidence" value="ECO:0007669"/>
    <property type="project" value="UniProtKB-ARBA"/>
</dbReference>
<dbReference type="InterPro" id="IPR017871">
    <property type="entry name" value="ABC_transporter-like_CS"/>
</dbReference>
<dbReference type="Pfam" id="PF00005">
    <property type="entry name" value="ABC_tran"/>
    <property type="match status" value="1"/>
</dbReference>
<dbReference type="PROSITE" id="PS50893">
    <property type="entry name" value="ABC_TRANSPORTER_2"/>
    <property type="match status" value="1"/>
</dbReference>